<comment type="caution">
    <text evidence="2">The sequence shown here is derived from an EMBL/GenBank/DDBJ whole genome shotgun (WGS) entry which is preliminary data.</text>
</comment>
<sequence>MRSKTLGHPRAALLGFAVAVLAYKRAVAAQGRDRADPSDNASASDVSTYHLTVEINSTYEGMIASVPPEHLPCADSDPQRLLQRLLALAARLSPKQLTTSKRGPKTGRPNAGYVSDSIASSHVSTDRVIKGAGKRR</sequence>
<evidence type="ECO:0000313" key="2">
    <source>
        <dbReference type="EMBL" id="MBB3104255.1"/>
    </source>
</evidence>
<protein>
    <submittedName>
        <fullName evidence="2">Uncharacterized protein</fullName>
    </submittedName>
</protein>
<dbReference type="AlphaFoldDB" id="A0A839T8E3"/>
<dbReference type="Proteomes" id="UP000549250">
    <property type="component" value="Unassembled WGS sequence"/>
</dbReference>
<accession>A0A839T8E3</accession>
<gene>
    <name evidence="2" type="ORF">FHR87_002670</name>
</gene>
<evidence type="ECO:0000256" key="1">
    <source>
        <dbReference type="SAM" id="MobiDB-lite"/>
    </source>
</evidence>
<keyword evidence="3" id="KW-1185">Reference proteome</keyword>
<organism evidence="2 3">
    <name type="scientific">Azomonas macrocytogenes</name>
    <name type="common">Azotobacter macrocytogenes</name>
    <dbReference type="NCBI Taxonomy" id="69962"/>
    <lineage>
        <taxon>Bacteria</taxon>
        <taxon>Pseudomonadati</taxon>
        <taxon>Pseudomonadota</taxon>
        <taxon>Gammaproteobacteria</taxon>
        <taxon>Pseudomonadales</taxon>
        <taxon>Pseudomonadaceae</taxon>
        <taxon>Azomonas</taxon>
    </lineage>
</organism>
<feature type="region of interest" description="Disordered" evidence="1">
    <location>
        <begin position="95"/>
        <end position="119"/>
    </location>
</feature>
<name>A0A839T8E3_AZOMA</name>
<proteinExistence type="predicted"/>
<reference evidence="2 3" key="1">
    <citation type="submission" date="2020-08" db="EMBL/GenBank/DDBJ databases">
        <title>Genomic Encyclopedia of Type Strains, Phase III (KMG-III): the genomes of soil and plant-associated and newly described type strains.</title>
        <authorList>
            <person name="Whitman W."/>
        </authorList>
    </citation>
    <scope>NUCLEOTIDE SEQUENCE [LARGE SCALE GENOMIC DNA]</scope>
    <source>
        <strain evidence="2 3">CECT 4462</strain>
    </source>
</reference>
<dbReference type="EMBL" id="JACHXI010000014">
    <property type="protein sequence ID" value="MBB3104255.1"/>
    <property type="molecule type" value="Genomic_DNA"/>
</dbReference>
<evidence type="ECO:0000313" key="3">
    <source>
        <dbReference type="Proteomes" id="UP000549250"/>
    </source>
</evidence>